<evidence type="ECO:0000259" key="6">
    <source>
        <dbReference type="PROSITE" id="PS50110"/>
    </source>
</evidence>
<feature type="domain" description="HTH araC/xylS-type" evidence="5">
    <location>
        <begin position="391"/>
        <end position="489"/>
    </location>
</feature>
<dbReference type="SMART" id="SM00448">
    <property type="entry name" value="REC"/>
    <property type="match status" value="1"/>
</dbReference>
<protein>
    <submittedName>
        <fullName evidence="7">Response regulator</fullName>
    </submittedName>
</protein>
<dbReference type="Gene3D" id="3.40.50.2300">
    <property type="match status" value="1"/>
</dbReference>
<dbReference type="Pfam" id="PF12833">
    <property type="entry name" value="HTH_18"/>
    <property type="match status" value="1"/>
</dbReference>
<dbReference type="PANTHER" id="PTHR43280">
    <property type="entry name" value="ARAC-FAMILY TRANSCRIPTIONAL REGULATOR"/>
    <property type="match status" value="1"/>
</dbReference>
<comment type="caution">
    <text evidence="7">The sequence shown here is derived from an EMBL/GenBank/DDBJ whole genome shotgun (WGS) entry which is preliminary data.</text>
</comment>
<dbReference type="CDD" id="cd17536">
    <property type="entry name" value="REC_YesN-like"/>
    <property type="match status" value="1"/>
</dbReference>
<dbReference type="SUPFAM" id="SSF52172">
    <property type="entry name" value="CheY-like"/>
    <property type="match status" value="1"/>
</dbReference>
<dbReference type="GO" id="GO:0003700">
    <property type="term" value="F:DNA-binding transcription factor activity"/>
    <property type="evidence" value="ECO:0007669"/>
    <property type="project" value="InterPro"/>
</dbReference>
<dbReference type="PROSITE" id="PS00041">
    <property type="entry name" value="HTH_ARAC_FAMILY_1"/>
    <property type="match status" value="1"/>
</dbReference>
<proteinExistence type="predicted"/>
<dbReference type="AlphaFoldDB" id="A0A4S4BLQ3"/>
<dbReference type="RefSeq" id="WP_136371759.1">
    <property type="nucleotide sequence ID" value="NZ_SSOB01000029.1"/>
</dbReference>
<organism evidence="7 8">
    <name type="scientific">Cohnella fermenti</name>
    <dbReference type="NCBI Taxonomy" id="2565925"/>
    <lineage>
        <taxon>Bacteria</taxon>
        <taxon>Bacillati</taxon>
        <taxon>Bacillota</taxon>
        <taxon>Bacilli</taxon>
        <taxon>Bacillales</taxon>
        <taxon>Paenibacillaceae</taxon>
        <taxon>Cohnella</taxon>
    </lineage>
</organism>
<evidence type="ECO:0000259" key="5">
    <source>
        <dbReference type="PROSITE" id="PS01124"/>
    </source>
</evidence>
<keyword evidence="8" id="KW-1185">Reference proteome</keyword>
<accession>A0A4S4BLQ3</accession>
<dbReference type="InterPro" id="IPR020449">
    <property type="entry name" value="Tscrpt_reg_AraC-type_HTH"/>
</dbReference>
<dbReference type="InterPro" id="IPR011006">
    <property type="entry name" value="CheY-like_superfamily"/>
</dbReference>
<evidence type="ECO:0000256" key="1">
    <source>
        <dbReference type="ARBA" id="ARBA00023015"/>
    </source>
</evidence>
<evidence type="ECO:0000313" key="7">
    <source>
        <dbReference type="EMBL" id="THF75711.1"/>
    </source>
</evidence>
<dbReference type="Pfam" id="PF00072">
    <property type="entry name" value="Response_reg"/>
    <property type="match status" value="1"/>
</dbReference>
<dbReference type="PANTHER" id="PTHR43280:SF10">
    <property type="entry name" value="REGULATORY PROTEIN POCR"/>
    <property type="match status" value="1"/>
</dbReference>
<dbReference type="InterPro" id="IPR018060">
    <property type="entry name" value="HTH_AraC"/>
</dbReference>
<dbReference type="Proteomes" id="UP000310636">
    <property type="component" value="Unassembled WGS sequence"/>
</dbReference>
<reference evidence="7 8" key="1">
    <citation type="submission" date="2019-04" db="EMBL/GenBank/DDBJ databases">
        <title>Cohnella sp. nov. isolated from preserved vegetables.</title>
        <authorList>
            <person name="Lin S.-Y."/>
            <person name="Hung M.-H."/>
            <person name="Young C.-C."/>
        </authorList>
    </citation>
    <scope>NUCLEOTIDE SEQUENCE [LARGE SCALE GENOMIC DNA]</scope>
    <source>
        <strain evidence="7 8">CC-MHH1044</strain>
    </source>
</reference>
<gene>
    <name evidence="7" type="ORF">E6C55_20870</name>
</gene>
<dbReference type="InterPro" id="IPR001789">
    <property type="entry name" value="Sig_transdc_resp-reg_receiver"/>
</dbReference>
<name>A0A4S4BLQ3_9BACL</name>
<dbReference type="InterPro" id="IPR018062">
    <property type="entry name" value="HTH_AraC-typ_CS"/>
</dbReference>
<evidence type="ECO:0000256" key="4">
    <source>
        <dbReference type="PROSITE-ProRule" id="PRU00169"/>
    </source>
</evidence>
<feature type="modified residue" description="4-aspartylphosphate" evidence="4">
    <location>
        <position position="55"/>
    </location>
</feature>
<dbReference type="SUPFAM" id="SSF46689">
    <property type="entry name" value="Homeodomain-like"/>
    <property type="match status" value="1"/>
</dbReference>
<evidence type="ECO:0000256" key="3">
    <source>
        <dbReference type="ARBA" id="ARBA00023163"/>
    </source>
</evidence>
<feature type="domain" description="Response regulatory" evidence="6">
    <location>
        <begin position="3"/>
        <end position="120"/>
    </location>
</feature>
<keyword evidence="2" id="KW-0238">DNA-binding</keyword>
<dbReference type="SMART" id="SM00342">
    <property type="entry name" value="HTH_ARAC"/>
    <property type="match status" value="1"/>
</dbReference>
<keyword evidence="1" id="KW-0805">Transcription regulation</keyword>
<keyword evidence="3" id="KW-0804">Transcription</keyword>
<keyword evidence="4" id="KW-0597">Phosphoprotein</keyword>
<dbReference type="EMBL" id="SSOB01000029">
    <property type="protein sequence ID" value="THF75711.1"/>
    <property type="molecule type" value="Genomic_DNA"/>
</dbReference>
<dbReference type="InterPro" id="IPR009057">
    <property type="entry name" value="Homeodomain-like_sf"/>
</dbReference>
<dbReference type="OrthoDB" id="342399at2"/>
<evidence type="ECO:0000313" key="8">
    <source>
        <dbReference type="Proteomes" id="UP000310636"/>
    </source>
</evidence>
<evidence type="ECO:0000256" key="2">
    <source>
        <dbReference type="ARBA" id="ARBA00023125"/>
    </source>
</evidence>
<dbReference type="GO" id="GO:0000160">
    <property type="term" value="P:phosphorelay signal transduction system"/>
    <property type="evidence" value="ECO:0007669"/>
    <property type="project" value="InterPro"/>
</dbReference>
<dbReference type="Gene3D" id="1.10.10.60">
    <property type="entry name" value="Homeodomain-like"/>
    <property type="match status" value="2"/>
</dbReference>
<dbReference type="PROSITE" id="PS50110">
    <property type="entry name" value="RESPONSE_REGULATORY"/>
    <property type="match status" value="1"/>
</dbReference>
<sequence>MYSVLLVDDEKWIVRSLRAKADWESFGFRIAGEAYNGEDALRRLEEECPDVVLTDIRMPGISGLVLMARARERGIQAEFVVISGYSEFNYVKQALQLGAADYLLKPVDEKELADLLILLKSRLDQAKRTSGLLLASLLQNRLPEEAPLIRDILLRHRLPAQAAELSVICVLRNAREADACGEEAGAGLSLPEVPHLLLKTGRRSTGVLIDRGHLDSVLAALSRSEQRLDGVGVGVRVQSEERLEAAIQTAAWAASSYFLTGVKGGVHVYREPAAEPTELLLRLAHSFKSANSAAISDILNQLKALFREGHSDIRHAVQLYGLVQTLIMRGQAVEEEPQEYSVMEDYAPSYSTLLELFGDAGRMIAFCAKELQSALLLSAPATGAVSHAAMKGIVAYMEEYYADNLSLSSVAERFKLHPNYVSNLFQRELKSTFTKHLMKIRLDHACALLTETELSINAVAERAGYEDYFYFAKIFKKQFGVSPSHYRLNQGLSARL</sequence>
<dbReference type="PRINTS" id="PR00032">
    <property type="entry name" value="HTHARAC"/>
</dbReference>
<dbReference type="GO" id="GO:0043565">
    <property type="term" value="F:sequence-specific DNA binding"/>
    <property type="evidence" value="ECO:0007669"/>
    <property type="project" value="InterPro"/>
</dbReference>
<dbReference type="PROSITE" id="PS01124">
    <property type="entry name" value="HTH_ARAC_FAMILY_2"/>
    <property type="match status" value="1"/>
</dbReference>